<dbReference type="OrthoDB" id="9783944at2"/>
<proteinExistence type="predicted"/>
<reference evidence="3 4" key="1">
    <citation type="submission" date="2016-07" db="EMBL/GenBank/DDBJ databases">
        <title>Caryophanon tenue genome sequencing.</title>
        <authorList>
            <person name="Verma A."/>
            <person name="Pal Y."/>
            <person name="Krishnamurthi S."/>
        </authorList>
    </citation>
    <scope>NUCLEOTIDE SEQUENCE [LARGE SCALE GENOMIC DNA]</scope>
    <source>
        <strain evidence="3 4">DSM 14152</strain>
    </source>
</reference>
<dbReference type="RefSeq" id="WP_066543831.1">
    <property type="nucleotide sequence ID" value="NZ_MASJ01000004.1"/>
</dbReference>
<dbReference type="PANTHER" id="PTHR43308">
    <property type="entry name" value="OUTER MEMBRANE PROTEIN ALPHA-RELATED"/>
    <property type="match status" value="1"/>
</dbReference>
<keyword evidence="1" id="KW-0732">Signal</keyword>
<feature type="domain" description="SLH" evidence="2">
    <location>
        <begin position="140"/>
        <end position="201"/>
    </location>
</feature>
<comment type="caution">
    <text evidence="3">The sequence shown here is derived from an EMBL/GenBank/DDBJ whole genome shotgun (WGS) entry which is preliminary data.</text>
</comment>
<protein>
    <recommendedName>
        <fullName evidence="2">SLH domain-containing protein</fullName>
    </recommendedName>
</protein>
<evidence type="ECO:0000313" key="4">
    <source>
        <dbReference type="Proteomes" id="UP000093199"/>
    </source>
</evidence>
<evidence type="ECO:0000259" key="2">
    <source>
        <dbReference type="PROSITE" id="PS51272"/>
    </source>
</evidence>
<dbReference type="InterPro" id="IPR001119">
    <property type="entry name" value="SLH_dom"/>
</dbReference>
<evidence type="ECO:0000313" key="3">
    <source>
        <dbReference type="EMBL" id="OCS87220.1"/>
    </source>
</evidence>
<feature type="chain" id="PRO_5008649115" description="SLH domain-containing protein" evidence="1">
    <location>
        <begin position="24"/>
        <end position="209"/>
    </location>
</feature>
<organism evidence="3 4">
    <name type="scientific">Caryophanon tenue</name>
    <dbReference type="NCBI Taxonomy" id="33978"/>
    <lineage>
        <taxon>Bacteria</taxon>
        <taxon>Bacillati</taxon>
        <taxon>Bacillota</taxon>
        <taxon>Bacilli</taxon>
        <taxon>Bacillales</taxon>
        <taxon>Caryophanaceae</taxon>
        <taxon>Caryophanon</taxon>
    </lineage>
</organism>
<keyword evidence="4" id="KW-1185">Reference proteome</keyword>
<dbReference type="PANTHER" id="PTHR43308:SF5">
    <property type="entry name" value="S-LAYER PROTEIN _ PEPTIDOGLYCAN ENDO-BETA-N-ACETYLGLUCOSAMINIDASE"/>
    <property type="match status" value="1"/>
</dbReference>
<dbReference type="AlphaFoldDB" id="A0A1C0YJ76"/>
<gene>
    <name evidence="3" type="ORF">A6M13_11355</name>
</gene>
<dbReference type="Pfam" id="PF00395">
    <property type="entry name" value="SLH"/>
    <property type="match status" value="3"/>
</dbReference>
<evidence type="ECO:0000256" key="1">
    <source>
        <dbReference type="SAM" id="SignalP"/>
    </source>
</evidence>
<dbReference type="Proteomes" id="UP000093199">
    <property type="component" value="Unassembled WGS sequence"/>
</dbReference>
<sequence>MQWKRIALLTLCIVSLGTMPTNAATFKDVNTQHWYYSSVERLVKHNILSGYEDGTFKPQQPVTRAQAATIIANALRVNKEAIVPPRFTDVAKTNTHYEAIAALTKLGVFQNSEQFFPQQSLTRKQMAKILVEAFKLKSSGIVTYADVPPKSWAYEYIGILGALGITTNQGDFYPNQAVTRAQLAAFIERTIDMKRKDNDNDIWDTWKNW</sequence>
<accession>A0A1C0YJ76</accession>
<feature type="signal peptide" evidence="1">
    <location>
        <begin position="1"/>
        <end position="23"/>
    </location>
</feature>
<dbReference type="STRING" id="33978.A6M13_11355"/>
<dbReference type="InterPro" id="IPR051465">
    <property type="entry name" value="Cell_Envelope_Struct_Comp"/>
</dbReference>
<name>A0A1C0YJ76_9BACL</name>
<dbReference type="PROSITE" id="PS51272">
    <property type="entry name" value="SLH"/>
    <property type="match status" value="2"/>
</dbReference>
<dbReference type="EMBL" id="MASJ01000004">
    <property type="protein sequence ID" value="OCS87220.1"/>
    <property type="molecule type" value="Genomic_DNA"/>
</dbReference>
<feature type="domain" description="SLH" evidence="2">
    <location>
        <begin position="22"/>
        <end position="85"/>
    </location>
</feature>